<dbReference type="Pfam" id="PF00096">
    <property type="entry name" value="zf-C2H2"/>
    <property type="match status" value="1"/>
</dbReference>
<dbReference type="SMART" id="SM00355">
    <property type="entry name" value="ZnF_C2H2"/>
    <property type="match status" value="5"/>
</dbReference>
<dbReference type="Proteomes" id="UP001152798">
    <property type="component" value="Chromosome 5"/>
</dbReference>
<evidence type="ECO:0000256" key="1">
    <source>
        <dbReference type="ARBA" id="ARBA00022723"/>
    </source>
</evidence>
<dbReference type="InterPro" id="IPR036236">
    <property type="entry name" value="Znf_C2H2_sf"/>
</dbReference>
<dbReference type="PROSITE" id="PS00028">
    <property type="entry name" value="ZINC_FINGER_C2H2_1"/>
    <property type="match status" value="3"/>
</dbReference>
<gene>
    <name evidence="8" type="ORF">NEZAVI_LOCUS10162</name>
</gene>
<feature type="region of interest" description="Disordered" evidence="6">
    <location>
        <begin position="1"/>
        <end position="31"/>
    </location>
</feature>
<keyword evidence="4" id="KW-0862">Zinc</keyword>
<evidence type="ECO:0000256" key="5">
    <source>
        <dbReference type="PROSITE-ProRule" id="PRU00042"/>
    </source>
</evidence>
<evidence type="ECO:0000256" key="4">
    <source>
        <dbReference type="ARBA" id="ARBA00022833"/>
    </source>
</evidence>
<evidence type="ECO:0000313" key="8">
    <source>
        <dbReference type="EMBL" id="CAH1401059.1"/>
    </source>
</evidence>
<evidence type="ECO:0000256" key="2">
    <source>
        <dbReference type="ARBA" id="ARBA00022737"/>
    </source>
</evidence>
<reference evidence="8" key="1">
    <citation type="submission" date="2022-01" db="EMBL/GenBank/DDBJ databases">
        <authorList>
            <person name="King R."/>
        </authorList>
    </citation>
    <scope>NUCLEOTIDE SEQUENCE</scope>
</reference>
<dbReference type="AlphaFoldDB" id="A0A9P0HFV2"/>
<keyword evidence="2" id="KW-0677">Repeat</keyword>
<evidence type="ECO:0000313" key="9">
    <source>
        <dbReference type="Proteomes" id="UP001152798"/>
    </source>
</evidence>
<name>A0A9P0HFV2_NEZVI</name>
<evidence type="ECO:0000256" key="3">
    <source>
        <dbReference type="ARBA" id="ARBA00022771"/>
    </source>
</evidence>
<keyword evidence="3 5" id="KW-0863">Zinc-finger</keyword>
<organism evidence="8 9">
    <name type="scientific">Nezara viridula</name>
    <name type="common">Southern green stink bug</name>
    <name type="synonym">Cimex viridulus</name>
    <dbReference type="NCBI Taxonomy" id="85310"/>
    <lineage>
        <taxon>Eukaryota</taxon>
        <taxon>Metazoa</taxon>
        <taxon>Ecdysozoa</taxon>
        <taxon>Arthropoda</taxon>
        <taxon>Hexapoda</taxon>
        <taxon>Insecta</taxon>
        <taxon>Pterygota</taxon>
        <taxon>Neoptera</taxon>
        <taxon>Paraneoptera</taxon>
        <taxon>Hemiptera</taxon>
        <taxon>Heteroptera</taxon>
        <taxon>Panheteroptera</taxon>
        <taxon>Pentatomomorpha</taxon>
        <taxon>Pentatomoidea</taxon>
        <taxon>Pentatomidae</taxon>
        <taxon>Pentatominae</taxon>
        <taxon>Nezara</taxon>
    </lineage>
</organism>
<feature type="domain" description="C2H2-type" evidence="7">
    <location>
        <begin position="66"/>
        <end position="93"/>
    </location>
</feature>
<protein>
    <recommendedName>
        <fullName evidence="7">C2H2-type domain-containing protein</fullName>
    </recommendedName>
</protein>
<accession>A0A9P0HFV2</accession>
<keyword evidence="9" id="KW-1185">Reference proteome</keyword>
<dbReference type="PANTHER" id="PTHR24379:SF121">
    <property type="entry name" value="C2H2-TYPE DOMAIN-CONTAINING PROTEIN"/>
    <property type="match status" value="1"/>
</dbReference>
<evidence type="ECO:0000256" key="6">
    <source>
        <dbReference type="SAM" id="MobiDB-lite"/>
    </source>
</evidence>
<dbReference type="Gene3D" id="3.30.160.60">
    <property type="entry name" value="Classic Zinc Finger"/>
    <property type="match status" value="2"/>
</dbReference>
<dbReference type="GO" id="GO:0008270">
    <property type="term" value="F:zinc ion binding"/>
    <property type="evidence" value="ECO:0007669"/>
    <property type="project" value="UniProtKB-KW"/>
</dbReference>
<dbReference type="PANTHER" id="PTHR24379">
    <property type="entry name" value="KRAB AND ZINC FINGER DOMAIN-CONTAINING"/>
    <property type="match status" value="1"/>
</dbReference>
<keyword evidence="1" id="KW-0479">Metal-binding</keyword>
<dbReference type="EMBL" id="OV725081">
    <property type="protein sequence ID" value="CAH1401059.1"/>
    <property type="molecule type" value="Genomic_DNA"/>
</dbReference>
<dbReference type="OrthoDB" id="6626667at2759"/>
<proteinExistence type="predicted"/>
<dbReference type="PROSITE" id="PS50157">
    <property type="entry name" value="ZINC_FINGER_C2H2_2"/>
    <property type="match status" value="3"/>
</dbReference>
<evidence type="ECO:0000259" key="7">
    <source>
        <dbReference type="PROSITE" id="PS50157"/>
    </source>
</evidence>
<dbReference type="InterPro" id="IPR013087">
    <property type="entry name" value="Znf_C2H2_type"/>
</dbReference>
<dbReference type="SUPFAM" id="SSF57667">
    <property type="entry name" value="beta-beta-alpha zinc fingers"/>
    <property type="match status" value="2"/>
</dbReference>
<feature type="domain" description="C2H2-type" evidence="7">
    <location>
        <begin position="148"/>
        <end position="175"/>
    </location>
</feature>
<feature type="domain" description="C2H2-type" evidence="7">
    <location>
        <begin position="38"/>
        <end position="65"/>
    </location>
</feature>
<sequence length="234" mass="26728">MDFIECENPTTTMASGRNEEESPNGSEKQDFDQTSAIFPCISCDSIFLNREECREHMREHAKNKTLRCRYCNERLPSMKRLLHHLKEHRAESSNSAPNSITLPNPEILLKENKLPIVMTSGSDKVIDSTKQKRPYASKGRKKGSYLNRTCTDCGEVFMSSAALKNHKKLHNAGKLLYSCSYCSYRSDFPTALKKHLKKKHEDLKVVYKCAICSYVAINIQSLTSHVSFNQHFIT</sequence>